<accession>A0A7R8ZBL6</accession>
<name>A0A7R8ZBL6_TIMDO</name>
<evidence type="ECO:0000313" key="1">
    <source>
        <dbReference type="EMBL" id="CAD7200458.1"/>
    </source>
</evidence>
<sequence length="189" mass="22013">MGVIRGDGREGPGCALHKLIRITYEGITLNLSLKVYYYISDEEIGGIDGMDKFVKTSHFLKLNVGFILDEGITSSDKNFVLFYGERSLWTVHIHCTSPNRKNSTEKVQIVVDHFVQFRQEQKVKLDSNPRLTPRDLTSMTLKAVKVLECSTFGWFWQYFFLCSKYSRASLYSSPLIRRYLEWREKVEHL</sequence>
<dbReference type="GO" id="GO:0004046">
    <property type="term" value="F:aminoacylase activity"/>
    <property type="evidence" value="ECO:0007669"/>
    <property type="project" value="TreeGrafter"/>
</dbReference>
<protein>
    <submittedName>
        <fullName evidence="1">Uncharacterized protein</fullName>
    </submittedName>
</protein>
<dbReference type="InterPro" id="IPR052083">
    <property type="entry name" value="Aminoacylase-1_M20A"/>
</dbReference>
<organism evidence="1">
    <name type="scientific">Timema douglasi</name>
    <name type="common">Walking stick</name>
    <dbReference type="NCBI Taxonomy" id="61478"/>
    <lineage>
        <taxon>Eukaryota</taxon>
        <taxon>Metazoa</taxon>
        <taxon>Ecdysozoa</taxon>
        <taxon>Arthropoda</taxon>
        <taxon>Hexapoda</taxon>
        <taxon>Insecta</taxon>
        <taxon>Pterygota</taxon>
        <taxon>Neoptera</taxon>
        <taxon>Polyneoptera</taxon>
        <taxon>Phasmatodea</taxon>
        <taxon>Timematodea</taxon>
        <taxon>Timematoidea</taxon>
        <taxon>Timematidae</taxon>
        <taxon>Timema</taxon>
    </lineage>
</organism>
<dbReference type="Gene3D" id="3.40.630.10">
    <property type="entry name" value="Zn peptidases"/>
    <property type="match status" value="1"/>
</dbReference>
<gene>
    <name evidence="1" type="ORF">TDIB3V08_LOCUS6674</name>
</gene>
<dbReference type="PANTHER" id="PTHR45892">
    <property type="entry name" value="AMINOACYLASE-1"/>
    <property type="match status" value="1"/>
</dbReference>
<reference evidence="1" key="1">
    <citation type="submission" date="2020-11" db="EMBL/GenBank/DDBJ databases">
        <authorList>
            <person name="Tran Van P."/>
        </authorList>
    </citation>
    <scope>NUCLEOTIDE SEQUENCE</scope>
</reference>
<dbReference type="EMBL" id="OA567509">
    <property type="protein sequence ID" value="CAD7200458.1"/>
    <property type="molecule type" value="Genomic_DNA"/>
</dbReference>
<dbReference type="SUPFAM" id="SSF53187">
    <property type="entry name" value="Zn-dependent exopeptidases"/>
    <property type="match status" value="1"/>
</dbReference>
<dbReference type="PANTHER" id="PTHR45892:SF1">
    <property type="entry name" value="AMINOACYLASE-1"/>
    <property type="match status" value="1"/>
</dbReference>
<dbReference type="AlphaFoldDB" id="A0A7R8ZBL6"/>
<proteinExistence type="predicted"/>